<evidence type="ECO:0000313" key="9">
    <source>
        <dbReference type="EMBL" id="KAK4093598.1"/>
    </source>
</evidence>
<accession>A0ABR0CB25</accession>
<feature type="compositionally biased region" description="Basic residues" evidence="8">
    <location>
        <begin position="260"/>
        <end position="278"/>
    </location>
</feature>
<feature type="region of interest" description="Disordered" evidence="8">
    <location>
        <begin position="1"/>
        <end position="30"/>
    </location>
</feature>
<feature type="region of interest" description="Disordered" evidence="8">
    <location>
        <begin position="259"/>
        <end position="285"/>
    </location>
</feature>
<dbReference type="EMBL" id="JAWRVI010000005">
    <property type="protein sequence ID" value="KAK4093598.1"/>
    <property type="molecule type" value="Genomic_DNA"/>
</dbReference>
<dbReference type="Proteomes" id="UP001287286">
    <property type="component" value="Unassembled WGS sequence"/>
</dbReference>
<dbReference type="InterPro" id="IPR019002">
    <property type="entry name" value="Ribosome_biogenesis_Nop16"/>
</dbReference>
<evidence type="ECO:0000256" key="8">
    <source>
        <dbReference type="SAM" id="MobiDB-lite"/>
    </source>
</evidence>
<protein>
    <recommendedName>
        <fullName evidence="5">Nucleolar protein 16</fullName>
    </recommendedName>
</protein>
<keyword evidence="6" id="KW-0539">Nucleus</keyword>
<feature type="region of interest" description="Disordered" evidence="8">
    <location>
        <begin position="224"/>
        <end position="246"/>
    </location>
</feature>
<keyword evidence="7" id="KW-0687">Ribonucleoprotein</keyword>
<evidence type="ECO:0000256" key="5">
    <source>
        <dbReference type="ARBA" id="ARBA00015522"/>
    </source>
</evidence>
<feature type="compositionally biased region" description="Polar residues" evidence="8">
    <location>
        <begin position="231"/>
        <end position="246"/>
    </location>
</feature>
<evidence type="ECO:0000256" key="2">
    <source>
        <dbReference type="ARBA" id="ARBA00004604"/>
    </source>
</evidence>
<comment type="subcellular location">
    <subcellularLocation>
        <location evidence="2">Nucleus</location>
        <location evidence="2">Nucleolus</location>
    </subcellularLocation>
</comment>
<dbReference type="Pfam" id="PF09420">
    <property type="entry name" value="Nop16"/>
    <property type="match status" value="1"/>
</dbReference>
<gene>
    <name evidence="9" type="ORF">Purlil1_1932</name>
</gene>
<evidence type="ECO:0000256" key="1">
    <source>
        <dbReference type="ARBA" id="ARBA00002889"/>
    </source>
</evidence>
<comment type="function">
    <text evidence="1">Involved in the biogenesis of the 60S ribosomal subunit.</text>
</comment>
<proteinExistence type="inferred from homology"/>
<name>A0ABR0CB25_PURLI</name>
<comment type="similarity">
    <text evidence="3">Belongs to the NOP16 family.</text>
</comment>
<dbReference type="PANTHER" id="PTHR13243">
    <property type="entry name" value="HSPC111 PROTEIN-RELATED"/>
    <property type="match status" value="1"/>
</dbReference>
<evidence type="ECO:0000313" key="10">
    <source>
        <dbReference type="Proteomes" id="UP001287286"/>
    </source>
</evidence>
<comment type="caution">
    <text evidence="9">The sequence shown here is derived from an EMBL/GenBank/DDBJ whole genome shotgun (WGS) entry which is preliminary data.</text>
</comment>
<evidence type="ECO:0000256" key="6">
    <source>
        <dbReference type="ARBA" id="ARBA00023242"/>
    </source>
</evidence>
<reference evidence="9 10" key="1">
    <citation type="journal article" date="2024" name="Microbiol. Resour. Announc.">
        <title>Genome annotations for the ascomycete fungi Trichoderma harzianum, Trichoderma aggressivum, and Purpureocillium lilacinum.</title>
        <authorList>
            <person name="Beijen E.P.W."/>
            <person name="Ohm R.A."/>
        </authorList>
    </citation>
    <scope>NUCLEOTIDE SEQUENCE [LARGE SCALE GENOMIC DNA]</scope>
    <source>
        <strain evidence="9 10">CBS 150709</strain>
    </source>
</reference>
<keyword evidence="10" id="KW-1185">Reference proteome</keyword>
<organism evidence="9 10">
    <name type="scientific">Purpureocillium lilacinum</name>
    <name type="common">Paecilomyces lilacinus</name>
    <dbReference type="NCBI Taxonomy" id="33203"/>
    <lineage>
        <taxon>Eukaryota</taxon>
        <taxon>Fungi</taxon>
        <taxon>Dikarya</taxon>
        <taxon>Ascomycota</taxon>
        <taxon>Pezizomycotina</taxon>
        <taxon>Sordariomycetes</taxon>
        <taxon>Hypocreomycetidae</taxon>
        <taxon>Hypocreales</taxon>
        <taxon>Ophiocordycipitaceae</taxon>
        <taxon>Purpureocillium</taxon>
    </lineage>
</organism>
<evidence type="ECO:0000256" key="3">
    <source>
        <dbReference type="ARBA" id="ARBA00008479"/>
    </source>
</evidence>
<comment type="subunit">
    <text evidence="4">Component of the pre-66S ribosomal particle.</text>
</comment>
<sequence length="499" mass="54370">MSRDITEAANQNHTEAHPGQRSKRNTGRWGLGFDGEELDVAAGITIQVKDGQIVDSVGRSASPGASDSLGQVSANAKLSMSWNPMGHGHPCGASSLSRVSFYAKMHRSPDRESFLSVDRDLNGGLVNCFVVELSGGSWAIDVEMYRHEHTALGSHQQCTVAAWALGIDARDNCAWCLIGHGVVKIARPSKSLQRPWPGWGGSPLIDKAADKKIWGGPRSVLQPFGGRHQDSQSPRCLSPVPQTTSRQPAIRTHIMGRELQKKKRRAMRQPARPKKPSKKVLNPRGNNVIAQNWDKKETLAQNYRRLGLVARLKAPTGGVEKKLLSGTATATTTRATPNDPFAITTIDKAVVSEARVERDADGKIVRVLGRPGDNPLNDPLALLDSDKEDEELEDVGDGVPAAAAVNQHGGDEEEWGGIAEQEAQEGQATDVVRSLIAESHNAAPKKARHTSEREREWLERLVARHGDDTRAMARDAKLNPMQQTAADIAKRIKKMQREA</sequence>
<dbReference type="PANTHER" id="PTHR13243:SF1">
    <property type="entry name" value="NUCLEOLAR PROTEIN 16"/>
    <property type="match status" value="1"/>
</dbReference>
<evidence type="ECO:0000256" key="7">
    <source>
        <dbReference type="ARBA" id="ARBA00023274"/>
    </source>
</evidence>
<evidence type="ECO:0000256" key="4">
    <source>
        <dbReference type="ARBA" id="ARBA00011187"/>
    </source>
</evidence>